<dbReference type="EMBL" id="UINC01083964">
    <property type="protein sequence ID" value="SVC30170.1"/>
    <property type="molecule type" value="Genomic_DNA"/>
</dbReference>
<name>A0A382L0C9_9ZZZZ</name>
<dbReference type="AlphaFoldDB" id="A0A382L0C9"/>
<gene>
    <name evidence="1" type="ORF">METZ01_LOCUS283024</name>
</gene>
<sequence>MRERSEDIPSLVVHFIGKPKLISDVLLEKKSMDFNQLLENKKNDTVLLEDINPTIKKNIKCKVKNARSLFVASTGEVYPCCWTGFSPRTFGHGQYYEVVNAQLKDIITPNNALERPLEECIKWFNDVEQSWNIDKFEDGRLVICNDVCGGC</sequence>
<accession>A0A382L0C9</accession>
<proteinExistence type="predicted"/>
<evidence type="ECO:0000313" key="1">
    <source>
        <dbReference type="EMBL" id="SVC30170.1"/>
    </source>
</evidence>
<reference evidence="1" key="1">
    <citation type="submission" date="2018-05" db="EMBL/GenBank/DDBJ databases">
        <authorList>
            <person name="Lanie J.A."/>
            <person name="Ng W.-L."/>
            <person name="Kazmierczak K.M."/>
            <person name="Andrzejewski T.M."/>
            <person name="Davidsen T.M."/>
            <person name="Wayne K.J."/>
            <person name="Tettelin H."/>
            <person name="Glass J.I."/>
            <person name="Rusch D."/>
            <person name="Podicherti R."/>
            <person name="Tsui H.-C.T."/>
            <person name="Winkler M.E."/>
        </authorList>
    </citation>
    <scope>NUCLEOTIDE SEQUENCE</scope>
</reference>
<evidence type="ECO:0008006" key="2">
    <source>
        <dbReference type="Google" id="ProtNLM"/>
    </source>
</evidence>
<organism evidence="1">
    <name type="scientific">marine metagenome</name>
    <dbReference type="NCBI Taxonomy" id="408172"/>
    <lineage>
        <taxon>unclassified sequences</taxon>
        <taxon>metagenomes</taxon>
        <taxon>ecological metagenomes</taxon>
    </lineage>
</organism>
<protein>
    <recommendedName>
        <fullName evidence="2">4Fe4S-binding SPASM domain-containing protein</fullName>
    </recommendedName>
</protein>